<sequence length="485" mass="53108">MADALAGEEHTLRKGHIITEVKKQLWLAGPLIVSGILEKLIQVISLSFVGHLGELPLSAASMATSFAIVTGLSLLLGMGTALDTLCGQAYGAKQYHLLGIYLQRAMLLNVIASIPFAFIWAYAGRILHTTGQDKEISMATQLYARCMIPLLFVYGLLQCHYRFLQAQNIVIPMILTSGFTILVHIFACWLLIFKIKVGYIGAAIANSVSYSTSLALIAAYVWLSPRFKKTWIGFSREAWHDLSSLIKLAVPSGLMICLEFWSFEAVVILSGLLPNPKLETSVLAICLTTLSLAYMIPFGISASVSTRVSNELGAGNSQKARSAVYIGEIISIIQGSIIGSILILGHNIWGKLYSKDMDVVKHIAKMMPLLSLSIFIDATQCVLMGTARGCGWQKLVVVVNLAAFYMVGLPSGILFAFVFHLREKGLWLGIICGLSTQVILLLIITLSTNWDKEAKKAENRINSSINSIDMITRRNEEVRVLDDGH</sequence>
<accession>A0ACB7VKR0</accession>
<proteinExistence type="predicted"/>
<evidence type="ECO:0000313" key="1">
    <source>
        <dbReference type="EMBL" id="KAH7674575.1"/>
    </source>
</evidence>
<name>A0ACB7VKR0_DIOAL</name>
<evidence type="ECO:0000313" key="2">
    <source>
        <dbReference type="Proteomes" id="UP000827976"/>
    </source>
</evidence>
<protein>
    <submittedName>
        <fullName evidence="1">Multi antimicrobial extrusion protein</fullName>
    </submittedName>
</protein>
<reference evidence="2" key="1">
    <citation type="journal article" date="2022" name="Nat. Commun.">
        <title>Chromosome evolution and the genetic basis of agronomically important traits in greater yam.</title>
        <authorList>
            <person name="Bredeson J.V."/>
            <person name="Lyons J.B."/>
            <person name="Oniyinde I.O."/>
            <person name="Okereke N.R."/>
            <person name="Kolade O."/>
            <person name="Nnabue I."/>
            <person name="Nwadili C.O."/>
            <person name="Hribova E."/>
            <person name="Parker M."/>
            <person name="Nwogha J."/>
            <person name="Shu S."/>
            <person name="Carlson J."/>
            <person name="Kariba R."/>
            <person name="Muthemba S."/>
            <person name="Knop K."/>
            <person name="Barton G.J."/>
            <person name="Sherwood A.V."/>
            <person name="Lopez-Montes A."/>
            <person name="Asiedu R."/>
            <person name="Jamnadass R."/>
            <person name="Muchugi A."/>
            <person name="Goodstein D."/>
            <person name="Egesi C.N."/>
            <person name="Featherston J."/>
            <person name="Asfaw A."/>
            <person name="Simpson G.G."/>
            <person name="Dolezel J."/>
            <person name="Hendre P.S."/>
            <person name="Van Deynze A."/>
            <person name="Kumar P.L."/>
            <person name="Obidiegwu J.E."/>
            <person name="Bhattacharjee R."/>
            <person name="Rokhsar D.S."/>
        </authorList>
    </citation>
    <scope>NUCLEOTIDE SEQUENCE [LARGE SCALE GENOMIC DNA]</scope>
    <source>
        <strain evidence="2">cv. TDa95/00328</strain>
    </source>
</reference>
<gene>
    <name evidence="1" type="ORF">IHE45_08G083600</name>
</gene>
<dbReference type="EMBL" id="CM037018">
    <property type="protein sequence ID" value="KAH7674575.1"/>
    <property type="molecule type" value="Genomic_DNA"/>
</dbReference>
<dbReference type="Proteomes" id="UP000827976">
    <property type="component" value="Chromosome 8"/>
</dbReference>
<organism evidence="1 2">
    <name type="scientific">Dioscorea alata</name>
    <name type="common">Purple yam</name>
    <dbReference type="NCBI Taxonomy" id="55571"/>
    <lineage>
        <taxon>Eukaryota</taxon>
        <taxon>Viridiplantae</taxon>
        <taxon>Streptophyta</taxon>
        <taxon>Embryophyta</taxon>
        <taxon>Tracheophyta</taxon>
        <taxon>Spermatophyta</taxon>
        <taxon>Magnoliopsida</taxon>
        <taxon>Liliopsida</taxon>
        <taxon>Dioscoreales</taxon>
        <taxon>Dioscoreaceae</taxon>
        <taxon>Dioscorea</taxon>
    </lineage>
</organism>
<keyword evidence="2" id="KW-1185">Reference proteome</keyword>
<comment type="caution">
    <text evidence="1">The sequence shown here is derived from an EMBL/GenBank/DDBJ whole genome shotgun (WGS) entry which is preliminary data.</text>
</comment>